<reference evidence="2" key="1">
    <citation type="journal article" date="2019" name="Sci. Rep.">
        <title>Draft genome of Tanacetum cinerariifolium, the natural source of mosquito coil.</title>
        <authorList>
            <person name="Yamashiro T."/>
            <person name="Shiraishi A."/>
            <person name="Satake H."/>
            <person name="Nakayama K."/>
        </authorList>
    </citation>
    <scope>NUCLEOTIDE SEQUENCE</scope>
</reference>
<accession>A0A699T394</accession>
<gene>
    <name evidence="2" type="ORF">Tci_876646</name>
</gene>
<feature type="compositionally biased region" description="Polar residues" evidence="1">
    <location>
        <begin position="79"/>
        <end position="88"/>
    </location>
</feature>
<evidence type="ECO:0000256" key="1">
    <source>
        <dbReference type="SAM" id="MobiDB-lite"/>
    </source>
</evidence>
<dbReference type="EMBL" id="BKCJ011213330">
    <property type="protein sequence ID" value="GFD04677.1"/>
    <property type="molecule type" value="Genomic_DNA"/>
</dbReference>
<name>A0A699T394_TANCI</name>
<feature type="region of interest" description="Disordered" evidence="1">
    <location>
        <begin position="38"/>
        <end position="88"/>
    </location>
</feature>
<feature type="compositionally biased region" description="Basic and acidic residues" evidence="1">
    <location>
        <begin position="53"/>
        <end position="75"/>
    </location>
</feature>
<feature type="non-terminal residue" evidence="2">
    <location>
        <position position="133"/>
    </location>
</feature>
<proteinExistence type="predicted"/>
<comment type="caution">
    <text evidence="2">The sequence shown here is derived from an EMBL/GenBank/DDBJ whole genome shotgun (WGS) entry which is preliminary data.</text>
</comment>
<evidence type="ECO:0000313" key="2">
    <source>
        <dbReference type="EMBL" id="GFD04677.1"/>
    </source>
</evidence>
<evidence type="ECO:0008006" key="3">
    <source>
        <dbReference type="Google" id="ProtNLM"/>
    </source>
</evidence>
<sequence length="133" mass="14719">MSGCRDSQKVKYTAGSFVGKALTWWNSQIHIQSREAAAGTLTDEALRNGSIKKNPEKRGNGEEPSKDRNVRDGNKRTRTGNAFATTTNLVGRENMSTIPSVPRVALTIHLGRLVAHGSTVTTRVIFLRIIEWR</sequence>
<organism evidence="2">
    <name type="scientific">Tanacetum cinerariifolium</name>
    <name type="common">Dalmatian daisy</name>
    <name type="synonym">Chrysanthemum cinerariifolium</name>
    <dbReference type="NCBI Taxonomy" id="118510"/>
    <lineage>
        <taxon>Eukaryota</taxon>
        <taxon>Viridiplantae</taxon>
        <taxon>Streptophyta</taxon>
        <taxon>Embryophyta</taxon>
        <taxon>Tracheophyta</taxon>
        <taxon>Spermatophyta</taxon>
        <taxon>Magnoliopsida</taxon>
        <taxon>eudicotyledons</taxon>
        <taxon>Gunneridae</taxon>
        <taxon>Pentapetalae</taxon>
        <taxon>asterids</taxon>
        <taxon>campanulids</taxon>
        <taxon>Asterales</taxon>
        <taxon>Asteraceae</taxon>
        <taxon>Asteroideae</taxon>
        <taxon>Anthemideae</taxon>
        <taxon>Anthemidinae</taxon>
        <taxon>Tanacetum</taxon>
    </lineage>
</organism>
<dbReference type="AlphaFoldDB" id="A0A699T394"/>
<protein>
    <recommendedName>
        <fullName evidence="3">Reverse transcriptase domain-containing protein</fullName>
    </recommendedName>
</protein>